<keyword evidence="1" id="KW-0472">Membrane</keyword>
<feature type="transmembrane region" description="Helical" evidence="1">
    <location>
        <begin position="12"/>
        <end position="31"/>
    </location>
</feature>
<evidence type="ECO:0000313" key="2">
    <source>
        <dbReference type="EMBL" id="QHE95998.1"/>
    </source>
</evidence>
<name>A0A8T8BX99_PSEYM</name>
<reference evidence="2 3" key="1">
    <citation type="journal article" date="2011" name="PLoS Pathog.">
        <title>Dynamic evolution of pathogenicity revealed by sequencing and comparative genomics of 19 Pseudomonas syringae isolates.</title>
        <authorList>
            <person name="Baltrus D.A."/>
            <person name="Nishimura M.T."/>
            <person name="Romanchuk A."/>
            <person name="Chang J.H."/>
            <person name="Mukhtar M.S."/>
            <person name="Cherkis K."/>
            <person name="Roach J."/>
            <person name="Grant S.R."/>
            <person name="Jones C.D."/>
            <person name="Dangl J.L."/>
        </authorList>
    </citation>
    <scope>NUCLEOTIDE SEQUENCE [LARGE SCALE GENOMIC DNA]</scope>
    <source>
        <strain evidence="2 3">ES4326</strain>
    </source>
</reference>
<gene>
    <name evidence="2" type="ORF">PMA4326_004800</name>
</gene>
<evidence type="ECO:0000256" key="1">
    <source>
        <dbReference type="SAM" id="Phobius"/>
    </source>
</evidence>
<dbReference type="GeneID" id="64464144"/>
<dbReference type="EMBL" id="CP047260">
    <property type="protein sequence ID" value="QHE95998.1"/>
    <property type="molecule type" value="Genomic_DNA"/>
</dbReference>
<protein>
    <submittedName>
        <fullName evidence="2">Uncharacterized protein</fullName>
    </submittedName>
</protein>
<proteinExistence type="predicted"/>
<accession>A0A8T8BX99</accession>
<sequence>MPGQSQGSGIPFWFYPVTWALVVIGWLIVNWQNNRREERKELRAALSQIYEDIGTVQKKALKYHKSISRDQKLETKIIIMQKKLSEHLSFLRLRNSSFVSEYSDFIDAITLENFESVAFVQQTQGSPILDNIIDTAIELESALELEFAMLFRKGFITKTFTLVRQVLEEGAPVGQAMEFIYQYREAIITFFAYLFFVLFIGYVVSLVPTPQ</sequence>
<keyword evidence="1" id="KW-1133">Transmembrane helix</keyword>
<organism evidence="2 3">
    <name type="scientific">Pseudomonas syringae pv. maculicola str. ES4326</name>
    <dbReference type="NCBI Taxonomy" id="629265"/>
    <lineage>
        <taxon>Bacteria</taxon>
        <taxon>Pseudomonadati</taxon>
        <taxon>Pseudomonadota</taxon>
        <taxon>Gammaproteobacteria</taxon>
        <taxon>Pseudomonadales</taxon>
        <taxon>Pseudomonadaceae</taxon>
        <taxon>Pseudomonas</taxon>
    </lineage>
</organism>
<dbReference type="RefSeq" id="WP_007252525.1">
    <property type="nucleotide sequence ID" value="NZ_CP047260.1"/>
</dbReference>
<feature type="transmembrane region" description="Helical" evidence="1">
    <location>
        <begin position="186"/>
        <end position="207"/>
    </location>
</feature>
<evidence type="ECO:0000313" key="3">
    <source>
        <dbReference type="Proteomes" id="UP000003811"/>
    </source>
</evidence>
<dbReference type="Proteomes" id="UP000003811">
    <property type="component" value="Chromosome"/>
</dbReference>
<keyword evidence="1" id="KW-0812">Transmembrane</keyword>
<dbReference type="AlphaFoldDB" id="A0A8T8BX99"/>